<protein>
    <recommendedName>
        <fullName evidence="4">YcxB family protein</fullName>
    </recommendedName>
</protein>
<feature type="transmembrane region" description="Helical" evidence="1">
    <location>
        <begin position="21"/>
        <end position="41"/>
    </location>
</feature>
<feature type="transmembrane region" description="Helical" evidence="1">
    <location>
        <begin position="47"/>
        <end position="68"/>
    </location>
</feature>
<dbReference type="OrthoDB" id="893604at2"/>
<proteinExistence type="predicted"/>
<evidence type="ECO:0000313" key="2">
    <source>
        <dbReference type="EMBL" id="RNI28650.1"/>
    </source>
</evidence>
<evidence type="ECO:0000313" key="3">
    <source>
        <dbReference type="Proteomes" id="UP000272117"/>
    </source>
</evidence>
<comment type="caution">
    <text evidence="2">The sequence shown here is derived from an EMBL/GenBank/DDBJ whole genome shotgun (WGS) entry which is preliminary data.</text>
</comment>
<dbReference type="AlphaFoldDB" id="A0A3M9MT13"/>
<sequence length="156" mass="17545">MESFFLNLSPTNQNGATLAKLYLFMAVVFLLLGGLGVYRHYTAEEEVALSVYFLPLLQLALATSYLVVAWRRRKPSGTSYVQVTEEHLELKLSQTQNPVTLPWSTISLLRVQTDKLLYRLTSGQTGQIEFDSIPEEYEEAVRDAIRQAGKSKGVSL</sequence>
<keyword evidence="1" id="KW-0812">Transmembrane</keyword>
<gene>
    <name evidence="2" type="ORF">EFB08_08400</name>
</gene>
<keyword evidence="1" id="KW-0472">Membrane</keyword>
<dbReference type="RefSeq" id="WP_123126508.1">
    <property type="nucleotide sequence ID" value="NZ_RJJD01000004.1"/>
</dbReference>
<reference evidence="2 3" key="1">
    <citation type="submission" date="2018-11" db="EMBL/GenBank/DDBJ databases">
        <title>Rufibacter latericius sp. nov., isolated from water in Baiyang Lake.</title>
        <authorList>
            <person name="Yang Y."/>
        </authorList>
    </citation>
    <scope>NUCLEOTIDE SEQUENCE [LARGE SCALE GENOMIC DNA]</scope>
    <source>
        <strain evidence="2 3">R-22-1c-1</strain>
    </source>
</reference>
<keyword evidence="3" id="KW-1185">Reference proteome</keyword>
<dbReference type="EMBL" id="RJJD01000004">
    <property type="protein sequence ID" value="RNI28650.1"/>
    <property type="molecule type" value="Genomic_DNA"/>
</dbReference>
<dbReference type="Proteomes" id="UP000272117">
    <property type="component" value="Unassembled WGS sequence"/>
</dbReference>
<organism evidence="2 3">
    <name type="scientific">Rufibacter latericius</name>
    <dbReference type="NCBI Taxonomy" id="2487040"/>
    <lineage>
        <taxon>Bacteria</taxon>
        <taxon>Pseudomonadati</taxon>
        <taxon>Bacteroidota</taxon>
        <taxon>Cytophagia</taxon>
        <taxon>Cytophagales</taxon>
        <taxon>Hymenobacteraceae</taxon>
        <taxon>Rufibacter</taxon>
    </lineage>
</organism>
<accession>A0A3M9MT13</accession>
<keyword evidence="1" id="KW-1133">Transmembrane helix</keyword>
<evidence type="ECO:0008006" key="4">
    <source>
        <dbReference type="Google" id="ProtNLM"/>
    </source>
</evidence>
<name>A0A3M9MT13_9BACT</name>
<evidence type="ECO:0000256" key="1">
    <source>
        <dbReference type="SAM" id="Phobius"/>
    </source>
</evidence>